<dbReference type="InterPro" id="IPR001514">
    <property type="entry name" value="DNA-dir_RNA_pol_30-40kDasu_CS"/>
</dbReference>
<dbReference type="PANTHER" id="PTHR11800">
    <property type="entry name" value="DNA-DIRECTED RNA POLYMERASE"/>
    <property type="match status" value="1"/>
</dbReference>
<dbReference type="GO" id="GO:0005737">
    <property type="term" value="C:cytoplasm"/>
    <property type="evidence" value="ECO:0007669"/>
    <property type="project" value="UniProtKB-SubCell"/>
</dbReference>
<comment type="subunit">
    <text evidence="5">Part of the RNA polymerase complex.</text>
</comment>
<dbReference type="Proteomes" id="UP000282322">
    <property type="component" value="Unassembled WGS sequence"/>
</dbReference>
<evidence type="ECO:0000256" key="5">
    <source>
        <dbReference type="HAMAP-Rule" id="MF_00320"/>
    </source>
</evidence>
<comment type="subcellular location">
    <subcellularLocation>
        <location evidence="5">Cytoplasm</location>
    </subcellularLocation>
</comment>
<dbReference type="InterPro" id="IPR011262">
    <property type="entry name" value="DNA-dir_RNA_pol_insert"/>
</dbReference>
<comment type="caution">
    <text evidence="7">The sequence shown here is derived from an EMBL/GenBank/DDBJ whole genome shotgun (WGS) entry which is preliminary data.</text>
</comment>
<dbReference type="SUPFAM" id="SSF56553">
    <property type="entry name" value="Insert subdomain of RNA polymerase alpha subunit"/>
    <property type="match status" value="1"/>
</dbReference>
<dbReference type="GO" id="GO:0003677">
    <property type="term" value="F:DNA binding"/>
    <property type="evidence" value="ECO:0007669"/>
    <property type="project" value="UniProtKB-UniRule"/>
</dbReference>
<keyword evidence="1 5" id="KW-0240">DNA-directed RNA polymerase</keyword>
<dbReference type="AlphaFoldDB" id="A0A3P3R3Y4"/>
<evidence type="ECO:0000256" key="1">
    <source>
        <dbReference type="ARBA" id="ARBA00022478"/>
    </source>
</evidence>
<organism evidence="7 8">
    <name type="scientific">Halocatena pleomorpha</name>
    <dbReference type="NCBI Taxonomy" id="1785090"/>
    <lineage>
        <taxon>Archaea</taxon>
        <taxon>Methanobacteriati</taxon>
        <taxon>Methanobacteriota</taxon>
        <taxon>Stenosarchaea group</taxon>
        <taxon>Halobacteria</taxon>
        <taxon>Halobacteriales</taxon>
        <taxon>Natronomonadaceae</taxon>
        <taxon>Halocatena</taxon>
    </lineage>
</organism>
<comment type="function">
    <text evidence="5">DNA-dependent RNA polymerase (RNAP) catalyzes the transcription of DNA into RNA using the four ribonucleoside triphosphates as substrates.</text>
</comment>
<dbReference type="Gene3D" id="3.30.1360.10">
    <property type="entry name" value="RNA polymerase, RBP11-like subunit"/>
    <property type="match status" value="1"/>
</dbReference>
<dbReference type="PANTHER" id="PTHR11800:SF2">
    <property type="entry name" value="DNA-DIRECTED RNA POLYMERASE II SUBUNIT RPB3"/>
    <property type="match status" value="1"/>
</dbReference>
<dbReference type="Gene3D" id="3.30.70.3110">
    <property type="match status" value="1"/>
</dbReference>
<evidence type="ECO:0000256" key="4">
    <source>
        <dbReference type="ARBA" id="ARBA00025804"/>
    </source>
</evidence>
<dbReference type="SUPFAM" id="SSF55257">
    <property type="entry name" value="RBP11-like subunits of RNA polymerase"/>
    <property type="match status" value="1"/>
</dbReference>
<proteinExistence type="inferred from homology"/>
<keyword evidence="2 5" id="KW-0963">Cytoplasm</keyword>
<sequence>MAGDFEVQFIDRGERTARFVVRGVTPAFANGLRRAIVADVPTLSIDSVRIIENSSVMFDEQIALRLGLVPLTTPPDEFEEGDSVTLALDVEGPDTAYSGDLVSNHELVEPADKNIPIIELKYPETADSPQRLELEADAVMGRGREHAKNQGGIAVGYRHLQTVDVVGDQDAFNDGSEESTVLRGVIEESAAEHAVSAGNGTPENGQLVPTETFDNDLAQRYPDKEVDVRDVPESFVFHVESDGSMSIDELVLTATDTLLDRADELEQAVSL</sequence>
<keyword evidence="8" id="KW-1185">Reference proteome</keyword>
<comment type="caution">
    <text evidence="5">Lacks conserved residue(s) required for the propagation of feature annotation.</text>
</comment>
<dbReference type="OrthoDB" id="84933at2157"/>
<dbReference type="EMBL" id="RRCH01000040">
    <property type="protein sequence ID" value="RRJ28187.1"/>
    <property type="molecule type" value="Genomic_DNA"/>
</dbReference>
<dbReference type="Pfam" id="PF01000">
    <property type="entry name" value="RNA_pol_A_bac"/>
    <property type="match status" value="1"/>
</dbReference>
<dbReference type="EC" id="2.7.7.6" evidence="5"/>
<dbReference type="Pfam" id="PF01193">
    <property type="entry name" value="RNA_pol_L"/>
    <property type="match status" value="1"/>
</dbReference>
<dbReference type="GO" id="GO:0000428">
    <property type="term" value="C:DNA-directed RNA polymerase complex"/>
    <property type="evidence" value="ECO:0007669"/>
    <property type="project" value="UniProtKB-KW"/>
</dbReference>
<comment type="similarity">
    <text evidence="4 5">Belongs to the archaeal Rpo3/eukaryotic RPB3 RNA polymerase subunit family.</text>
</comment>
<accession>A0A3P3R3Y4</accession>
<dbReference type="PROSITE" id="PS00446">
    <property type="entry name" value="RNA_POL_D_30KD"/>
    <property type="match status" value="1"/>
</dbReference>
<reference evidence="7 8" key="1">
    <citation type="submission" date="2018-11" db="EMBL/GenBank/DDBJ databases">
        <title>Taxonoimc description of Halomarina strain SPP-AMP-1.</title>
        <authorList>
            <person name="Pal Y."/>
            <person name="Srinivasana K."/>
            <person name="Verma A."/>
            <person name="Kumar P."/>
        </authorList>
    </citation>
    <scope>NUCLEOTIDE SEQUENCE [LARGE SCALE GENOMIC DNA]</scope>
    <source>
        <strain evidence="7 8">SPP-AMP-1</strain>
    </source>
</reference>
<dbReference type="HAMAP" id="MF_00320">
    <property type="entry name" value="RNApol_arch_Rpo3"/>
    <property type="match status" value="1"/>
</dbReference>
<dbReference type="SMART" id="SM00662">
    <property type="entry name" value="RPOLD"/>
    <property type="match status" value="1"/>
</dbReference>
<feature type="domain" description="DNA-directed RNA polymerase RpoA/D/Rpb3-type" evidence="6">
    <location>
        <begin position="16"/>
        <end position="268"/>
    </location>
</feature>
<dbReference type="NCBIfam" id="NF001988">
    <property type="entry name" value="PRK00783.1"/>
    <property type="match status" value="1"/>
</dbReference>
<gene>
    <name evidence="5" type="primary">rpo3</name>
    <name evidence="5" type="synonym">rpoD</name>
    <name evidence="7" type="ORF">EIK79_16480</name>
</gene>
<dbReference type="InterPro" id="IPR036643">
    <property type="entry name" value="RNApol_insert_sf"/>
</dbReference>
<dbReference type="InterPro" id="IPR036603">
    <property type="entry name" value="RBP11-like"/>
</dbReference>
<dbReference type="InterPro" id="IPR022842">
    <property type="entry name" value="RNAP_Rpo3/Rpb3/RPAC1"/>
</dbReference>
<keyword evidence="5 7" id="KW-0548">Nucleotidyltransferase</keyword>
<dbReference type="GO" id="GO:0006351">
    <property type="term" value="P:DNA-templated transcription"/>
    <property type="evidence" value="ECO:0007669"/>
    <property type="project" value="UniProtKB-UniRule"/>
</dbReference>
<dbReference type="InterPro" id="IPR011263">
    <property type="entry name" value="DNA-dir_RNA_pol_RpoA/D/Rpb3"/>
</dbReference>
<dbReference type="InterPro" id="IPR050518">
    <property type="entry name" value="Rpo3/RPB3_RNA_Pol_subunit"/>
</dbReference>
<dbReference type="RefSeq" id="WP_124956671.1">
    <property type="nucleotide sequence ID" value="NZ_RRCH01000040.1"/>
</dbReference>
<dbReference type="Gene3D" id="2.170.120.12">
    <property type="entry name" value="DNA-directed RNA polymerase, insert domain"/>
    <property type="match status" value="1"/>
</dbReference>
<keyword evidence="3 5" id="KW-0804">Transcription</keyword>
<evidence type="ECO:0000313" key="7">
    <source>
        <dbReference type="EMBL" id="RRJ28187.1"/>
    </source>
</evidence>
<dbReference type="GO" id="GO:0046983">
    <property type="term" value="F:protein dimerization activity"/>
    <property type="evidence" value="ECO:0007669"/>
    <property type="project" value="InterPro"/>
</dbReference>
<comment type="catalytic activity">
    <reaction evidence="5">
        <text>RNA(n) + a ribonucleoside 5'-triphosphate = RNA(n+1) + diphosphate</text>
        <dbReference type="Rhea" id="RHEA:21248"/>
        <dbReference type="Rhea" id="RHEA-COMP:14527"/>
        <dbReference type="Rhea" id="RHEA-COMP:17342"/>
        <dbReference type="ChEBI" id="CHEBI:33019"/>
        <dbReference type="ChEBI" id="CHEBI:61557"/>
        <dbReference type="ChEBI" id="CHEBI:140395"/>
        <dbReference type="EC" id="2.7.7.6"/>
    </reaction>
</comment>
<evidence type="ECO:0000259" key="6">
    <source>
        <dbReference type="SMART" id="SM00662"/>
    </source>
</evidence>
<evidence type="ECO:0000256" key="2">
    <source>
        <dbReference type="ARBA" id="ARBA00022490"/>
    </source>
</evidence>
<protein>
    <recommendedName>
        <fullName evidence="5">DNA-directed RNA polymerase subunit Rpo3</fullName>
        <ecNumber evidence="5">2.7.7.6</ecNumber>
    </recommendedName>
    <alternativeName>
        <fullName evidence="5">DNA-directed RNA polymerase subunit D</fullName>
    </alternativeName>
</protein>
<evidence type="ECO:0000256" key="3">
    <source>
        <dbReference type="ARBA" id="ARBA00023163"/>
    </source>
</evidence>
<keyword evidence="5 7" id="KW-0808">Transferase</keyword>
<evidence type="ECO:0000313" key="8">
    <source>
        <dbReference type="Proteomes" id="UP000282322"/>
    </source>
</evidence>
<name>A0A3P3R3Y4_9EURY</name>
<dbReference type="GO" id="GO:0003899">
    <property type="term" value="F:DNA-directed RNA polymerase activity"/>
    <property type="evidence" value="ECO:0007669"/>
    <property type="project" value="UniProtKB-UniRule"/>
</dbReference>